<sequence>MAKYIPEPGISSLVGASLADLDGPLELLEGGGEPSGAFCWSANIDHCISYLNEAGGVLGAGQGGVNIPWATGWFPP</sequence>
<dbReference type="Proteomes" id="UP000827986">
    <property type="component" value="Unassembled WGS sequence"/>
</dbReference>
<name>A0A9D3XBI7_9SAUR</name>
<keyword evidence="2" id="KW-1185">Reference proteome</keyword>
<protein>
    <submittedName>
        <fullName evidence="1">Uncharacterized protein</fullName>
    </submittedName>
</protein>
<proteinExistence type="predicted"/>
<evidence type="ECO:0000313" key="1">
    <source>
        <dbReference type="EMBL" id="KAH1175985.1"/>
    </source>
</evidence>
<dbReference type="AlphaFoldDB" id="A0A9D3XBI7"/>
<organism evidence="1 2">
    <name type="scientific">Mauremys mutica</name>
    <name type="common">yellowpond turtle</name>
    <dbReference type="NCBI Taxonomy" id="74926"/>
    <lineage>
        <taxon>Eukaryota</taxon>
        <taxon>Metazoa</taxon>
        <taxon>Chordata</taxon>
        <taxon>Craniata</taxon>
        <taxon>Vertebrata</taxon>
        <taxon>Euteleostomi</taxon>
        <taxon>Archelosauria</taxon>
        <taxon>Testudinata</taxon>
        <taxon>Testudines</taxon>
        <taxon>Cryptodira</taxon>
        <taxon>Durocryptodira</taxon>
        <taxon>Testudinoidea</taxon>
        <taxon>Geoemydidae</taxon>
        <taxon>Geoemydinae</taxon>
        <taxon>Mauremys</taxon>
    </lineage>
</organism>
<evidence type="ECO:0000313" key="2">
    <source>
        <dbReference type="Proteomes" id="UP000827986"/>
    </source>
</evidence>
<comment type="caution">
    <text evidence="1">The sequence shown here is derived from an EMBL/GenBank/DDBJ whole genome shotgun (WGS) entry which is preliminary data.</text>
</comment>
<accession>A0A9D3XBI7</accession>
<dbReference type="EMBL" id="JAHDVG010000475">
    <property type="protein sequence ID" value="KAH1175985.1"/>
    <property type="molecule type" value="Genomic_DNA"/>
</dbReference>
<reference evidence="1" key="1">
    <citation type="submission" date="2021-09" db="EMBL/GenBank/DDBJ databases">
        <title>The genome of Mauremys mutica provides insights into the evolution of semi-aquatic lifestyle.</title>
        <authorList>
            <person name="Gong S."/>
            <person name="Gao Y."/>
        </authorList>
    </citation>
    <scope>NUCLEOTIDE SEQUENCE</scope>
    <source>
        <strain evidence="1">MM-2020</strain>
        <tissue evidence="1">Muscle</tissue>
    </source>
</reference>
<gene>
    <name evidence="1" type="ORF">KIL84_020719</name>
</gene>